<evidence type="ECO:0000313" key="8">
    <source>
        <dbReference type="EMBL" id="OGN19057.1"/>
    </source>
</evidence>
<dbReference type="GO" id="GO:0003735">
    <property type="term" value="F:structural constituent of ribosome"/>
    <property type="evidence" value="ECO:0007669"/>
    <property type="project" value="InterPro"/>
</dbReference>
<gene>
    <name evidence="6" type="primary">rplW</name>
    <name evidence="8" type="ORF">A3F25_02820</name>
</gene>
<evidence type="ECO:0000256" key="6">
    <source>
        <dbReference type="HAMAP-Rule" id="MF_01369"/>
    </source>
</evidence>
<dbReference type="Proteomes" id="UP000177478">
    <property type="component" value="Unassembled WGS sequence"/>
</dbReference>
<dbReference type="Pfam" id="PF00276">
    <property type="entry name" value="Ribosomal_L23"/>
    <property type="match status" value="1"/>
</dbReference>
<comment type="caution">
    <text evidence="8">The sequence shown here is derived from an EMBL/GenBank/DDBJ whole genome shotgun (WGS) entry which is preliminary data.</text>
</comment>
<comment type="subunit">
    <text evidence="6">Part of the 50S ribosomal subunit. Contacts protein L29, and trigger factor when it is bound to the ribosome.</text>
</comment>
<evidence type="ECO:0000256" key="5">
    <source>
        <dbReference type="ARBA" id="ARBA00023274"/>
    </source>
</evidence>
<dbReference type="GO" id="GO:0006412">
    <property type="term" value="P:translation"/>
    <property type="evidence" value="ECO:0007669"/>
    <property type="project" value="UniProtKB-UniRule"/>
</dbReference>
<keyword evidence="4 6" id="KW-0689">Ribosomal protein</keyword>
<dbReference type="EMBL" id="MGKD01000024">
    <property type="protein sequence ID" value="OGN19057.1"/>
    <property type="molecule type" value="Genomic_DNA"/>
</dbReference>
<dbReference type="InterPro" id="IPR001014">
    <property type="entry name" value="Ribosomal_uL23_CS"/>
</dbReference>
<keyword evidence="2 6" id="KW-0699">rRNA-binding</keyword>
<keyword evidence="5 6" id="KW-0687">Ribonucleoprotein</keyword>
<dbReference type="PROSITE" id="PS00050">
    <property type="entry name" value="RIBOSOMAL_L23"/>
    <property type="match status" value="1"/>
</dbReference>
<evidence type="ECO:0000256" key="2">
    <source>
        <dbReference type="ARBA" id="ARBA00022730"/>
    </source>
</evidence>
<dbReference type="PANTHER" id="PTHR11620">
    <property type="entry name" value="60S RIBOSOMAL PROTEIN L23A"/>
    <property type="match status" value="1"/>
</dbReference>
<reference evidence="8 9" key="1">
    <citation type="journal article" date="2016" name="Nat. Commun.">
        <title>Thousands of microbial genomes shed light on interconnected biogeochemical processes in an aquifer system.</title>
        <authorList>
            <person name="Anantharaman K."/>
            <person name="Brown C.T."/>
            <person name="Hug L.A."/>
            <person name="Sharon I."/>
            <person name="Castelle C.J."/>
            <person name="Probst A.J."/>
            <person name="Thomas B.C."/>
            <person name="Singh A."/>
            <person name="Wilkins M.J."/>
            <person name="Karaoz U."/>
            <person name="Brodie E.L."/>
            <person name="Williams K.H."/>
            <person name="Hubbard S.S."/>
            <person name="Banfield J.F."/>
        </authorList>
    </citation>
    <scope>NUCLEOTIDE SEQUENCE [LARGE SCALE GENOMIC DNA]</scope>
</reference>
<protein>
    <recommendedName>
        <fullName evidence="6">Large ribosomal subunit protein uL23</fullName>
    </recommendedName>
</protein>
<evidence type="ECO:0000256" key="4">
    <source>
        <dbReference type="ARBA" id="ARBA00022980"/>
    </source>
</evidence>
<dbReference type="Gene3D" id="3.30.70.330">
    <property type="match status" value="1"/>
</dbReference>
<evidence type="ECO:0000313" key="9">
    <source>
        <dbReference type="Proteomes" id="UP000177478"/>
    </source>
</evidence>
<dbReference type="GO" id="GO:1990904">
    <property type="term" value="C:ribonucleoprotein complex"/>
    <property type="evidence" value="ECO:0007669"/>
    <property type="project" value="UniProtKB-KW"/>
</dbReference>
<accession>A0A1F8G146</accession>
<dbReference type="AlphaFoldDB" id="A0A1F8G146"/>
<dbReference type="NCBIfam" id="NF004363">
    <property type="entry name" value="PRK05738.2-4"/>
    <property type="match status" value="1"/>
</dbReference>
<evidence type="ECO:0000256" key="7">
    <source>
        <dbReference type="RuleBase" id="RU003934"/>
    </source>
</evidence>
<proteinExistence type="inferred from homology"/>
<evidence type="ECO:0000256" key="3">
    <source>
        <dbReference type="ARBA" id="ARBA00022884"/>
    </source>
</evidence>
<dbReference type="InterPro" id="IPR012678">
    <property type="entry name" value="Ribosomal_uL23/eL15/eS24_sf"/>
</dbReference>
<evidence type="ECO:0000256" key="1">
    <source>
        <dbReference type="ARBA" id="ARBA00006700"/>
    </source>
</evidence>
<dbReference type="STRING" id="1802689.A3F25_02820"/>
<comment type="function">
    <text evidence="6">One of the early assembly proteins it binds 23S rRNA. One of the proteins that surrounds the polypeptide exit tunnel on the outside of the ribosome. Forms the main docking site for trigger factor binding to the ribosome.</text>
</comment>
<dbReference type="InterPro" id="IPR013025">
    <property type="entry name" value="Ribosomal_uL23-like"/>
</dbReference>
<dbReference type="GO" id="GO:0019843">
    <property type="term" value="F:rRNA binding"/>
    <property type="evidence" value="ECO:0007669"/>
    <property type="project" value="UniProtKB-UniRule"/>
</dbReference>
<dbReference type="SUPFAM" id="SSF54189">
    <property type="entry name" value="Ribosomal proteins S24e, L23 and L15e"/>
    <property type="match status" value="1"/>
</dbReference>
<dbReference type="InterPro" id="IPR012677">
    <property type="entry name" value="Nucleotide-bd_a/b_plait_sf"/>
</dbReference>
<dbReference type="HAMAP" id="MF_01369_B">
    <property type="entry name" value="Ribosomal_uL23_B"/>
    <property type="match status" value="1"/>
</dbReference>
<dbReference type="GO" id="GO:0005840">
    <property type="term" value="C:ribosome"/>
    <property type="evidence" value="ECO:0007669"/>
    <property type="project" value="UniProtKB-KW"/>
</dbReference>
<organism evidence="8 9">
    <name type="scientific">Candidatus Yanofskybacteria bacterium RIFCSPHIGHO2_12_FULL_45_19b</name>
    <dbReference type="NCBI Taxonomy" id="1802689"/>
    <lineage>
        <taxon>Bacteria</taxon>
        <taxon>Candidatus Yanofskyibacteriota</taxon>
    </lineage>
</organism>
<name>A0A1F8G146_9BACT</name>
<comment type="similarity">
    <text evidence="1 6 7">Belongs to the universal ribosomal protein uL23 family.</text>
</comment>
<keyword evidence="3 6" id="KW-0694">RNA-binding</keyword>
<sequence>MIHAADCRALRSALLTEKAAALETQGQYVFRIWPNSNKQQVKQAVENLYKVKVTAVRIVNLPNKKRQLGRTLGTKAGVKKAIVRLALGQSIELIAK</sequence>